<dbReference type="EMBL" id="QRDW01000001">
    <property type="protein sequence ID" value="RED53795.1"/>
    <property type="molecule type" value="Genomic_DNA"/>
</dbReference>
<gene>
    <name evidence="2" type="ORF">DFP90_101594</name>
</gene>
<dbReference type="InterPro" id="IPR017926">
    <property type="entry name" value="GATASE"/>
</dbReference>
<reference evidence="2 3" key="1">
    <citation type="submission" date="2018-07" db="EMBL/GenBank/DDBJ databases">
        <title>Genomic Encyclopedia of Type Strains, Phase III (KMG-III): the genomes of soil and plant-associated and newly described type strains.</title>
        <authorList>
            <person name="Whitman W."/>
        </authorList>
    </citation>
    <scope>NUCLEOTIDE SEQUENCE [LARGE SCALE GENOMIC DNA]</scope>
    <source>
        <strain evidence="2 3">CECT 8488</strain>
    </source>
</reference>
<dbReference type="OrthoDB" id="7365442at2"/>
<dbReference type="CDD" id="cd01741">
    <property type="entry name" value="GATase1_1"/>
    <property type="match status" value="1"/>
</dbReference>
<proteinExistence type="predicted"/>
<keyword evidence="3" id="KW-1185">Reference proteome</keyword>
<accession>A0A3D9HWK2</accession>
<comment type="caution">
    <text evidence="2">The sequence shown here is derived from an EMBL/GenBank/DDBJ whole genome shotgun (WGS) entry which is preliminary data.</text>
</comment>
<evidence type="ECO:0000259" key="1">
    <source>
        <dbReference type="Pfam" id="PF00117"/>
    </source>
</evidence>
<dbReference type="RefSeq" id="WP_115934903.1">
    <property type="nucleotide sequence ID" value="NZ_QRDW01000001.1"/>
</dbReference>
<dbReference type="Gene3D" id="3.40.50.880">
    <property type="match status" value="1"/>
</dbReference>
<keyword evidence="2" id="KW-0315">Glutamine amidotransferase</keyword>
<sequence length="239" mass="26711">MHIGILETGRPSEDLMAVHKDYPHMCQRLLEEAGSDLEFSQFAVLDGELPKDPAQCDAWMITGSKFGVYEGHDWIERLKSFLRQAYDRDVPIIGICFGHQILAEALGGKVIKSDKGWGVGVHSYPIRETRDWMEAGKEALSIQAYHQDQIVDLPPDATVLAGTDFCPNAMLVYGNKALSFQGHPEFQADYAEDLIKARRGVLLAKDVADKALKTVRDQSDSNLAARWILNFLRDHQSVA</sequence>
<dbReference type="PROSITE" id="PS51273">
    <property type="entry name" value="GATASE_TYPE_1"/>
    <property type="match status" value="1"/>
</dbReference>
<dbReference type="PANTHER" id="PTHR42695:SF5">
    <property type="entry name" value="GLUTAMINE AMIDOTRANSFERASE YLR126C-RELATED"/>
    <property type="match status" value="1"/>
</dbReference>
<feature type="domain" description="Glutamine amidotransferase" evidence="1">
    <location>
        <begin position="54"/>
        <end position="188"/>
    </location>
</feature>
<dbReference type="PANTHER" id="PTHR42695">
    <property type="entry name" value="GLUTAMINE AMIDOTRANSFERASE YLR126C-RELATED"/>
    <property type="match status" value="1"/>
</dbReference>
<dbReference type="InterPro" id="IPR044992">
    <property type="entry name" value="ChyE-like"/>
</dbReference>
<evidence type="ECO:0000313" key="3">
    <source>
        <dbReference type="Proteomes" id="UP000256845"/>
    </source>
</evidence>
<keyword evidence="2" id="KW-0808">Transferase</keyword>
<dbReference type="SUPFAM" id="SSF52317">
    <property type="entry name" value="Class I glutamine amidotransferase-like"/>
    <property type="match status" value="1"/>
</dbReference>
<dbReference type="InterPro" id="IPR029062">
    <property type="entry name" value="Class_I_gatase-like"/>
</dbReference>
<organism evidence="2 3">
    <name type="scientific">Aestuariispira insulae</name>
    <dbReference type="NCBI Taxonomy" id="1461337"/>
    <lineage>
        <taxon>Bacteria</taxon>
        <taxon>Pseudomonadati</taxon>
        <taxon>Pseudomonadota</taxon>
        <taxon>Alphaproteobacteria</taxon>
        <taxon>Rhodospirillales</taxon>
        <taxon>Kiloniellaceae</taxon>
        <taxon>Aestuariispira</taxon>
    </lineage>
</organism>
<dbReference type="GO" id="GO:0005829">
    <property type="term" value="C:cytosol"/>
    <property type="evidence" value="ECO:0007669"/>
    <property type="project" value="TreeGrafter"/>
</dbReference>
<protein>
    <submittedName>
        <fullName evidence="2">GMP synthase-like glutamine amidotransferase</fullName>
    </submittedName>
</protein>
<dbReference type="Pfam" id="PF00117">
    <property type="entry name" value="GATase"/>
    <property type="match status" value="1"/>
</dbReference>
<dbReference type="Proteomes" id="UP000256845">
    <property type="component" value="Unassembled WGS sequence"/>
</dbReference>
<name>A0A3D9HWK2_9PROT</name>
<evidence type="ECO:0000313" key="2">
    <source>
        <dbReference type="EMBL" id="RED53795.1"/>
    </source>
</evidence>
<dbReference type="GO" id="GO:0016740">
    <property type="term" value="F:transferase activity"/>
    <property type="evidence" value="ECO:0007669"/>
    <property type="project" value="UniProtKB-KW"/>
</dbReference>
<dbReference type="AlphaFoldDB" id="A0A3D9HWK2"/>